<dbReference type="RefSeq" id="WP_015195123.1">
    <property type="nucleotide sequence ID" value="NC_019748.1"/>
</dbReference>
<accession>K9XZJ3</accession>
<dbReference type="PANTHER" id="PTHR34136">
    <property type="match status" value="1"/>
</dbReference>
<dbReference type="Pfam" id="PF03808">
    <property type="entry name" value="Glyco_tran_WecG"/>
    <property type="match status" value="1"/>
</dbReference>
<keyword evidence="1" id="KW-0328">Glycosyltransferase</keyword>
<proteinExistence type="predicted"/>
<organism evidence="3 4">
    <name type="scientific">Stanieria cyanosphaera (strain ATCC 29371 / PCC 7437)</name>
    <dbReference type="NCBI Taxonomy" id="111780"/>
    <lineage>
        <taxon>Bacteria</taxon>
        <taxon>Bacillati</taxon>
        <taxon>Cyanobacteriota</taxon>
        <taxon>Cyanophyceae</taxon>
        <taxon>Pleurocapsales</taxon>
        <taxon>Dermocarpellaceae</taxon>
        <taxon>Stanieria</taxon>
    </lineage>
</organism>
<dbReference type="HOGENOM" id="CLU_063203_0_0_3"/>
<dbReference type="CDD" id="cd06533">
    <property type="entry name" value="Glyco_transf_WecG_TagA"/>
    <property type="match status" value="1"/>
</dbReference>
<evidence type="ECO:0000313" key="3">
    <source>
        <dbReference type="EMBL" id="AFZ37464.1"/>
    </source>
</evidence>
<dbReference type="PATRIC" id="fig|111780.3.peg.4131"/>
<keyword evidence="2 3" id="KW-0808">Transferase</keyword>
<dbReference type="NCBIfam" id="TIGR00696">
    <property type="entry name" value="wecG_tagA_cpsF"/>
    <property type="match status" value="1"/>
</dbReference>
<dbReference type="KEGG" id="scs:Sta7437_3982"/>
<evidence type="ECO:0000256" key="2">
    <source>
        <dbReference type="ARBA" id="ARBA00022679"/>
    </source>
</evidence>
<dbReference type="EMBL" id="CP003653">
    <property type="protein sequence ID" value="AFZ37464.1"/>
    <property type="molecule type" value="Genomic_DNA"/>
</dbReference>
<evidence type="ECO:0000313" key="4">
    <source>
        <dbReference type="Proteomes" id="UP000010473"/>
    </source>
</evidence>
<dbReference type="STRING" id="111780.Sta7437_3982"/>
<sequence length="265" mass="30873">MEQINILSVLIDNFSMAELLEKLRYGGVVFTPNVDHIIKLQKDRDFYRIYKTADYRVCDSQLLLYASKFLGTPLKEKISGSDLFPAFYWYYRNDENVKIFLLGGVTQDVVEDAHQNINDKVGCNMVIASYSPPFGFEKDEIECQKIVQMINNSGATVLAVGLGAPKQEKWIYKYKDQLHNIKLFFAIGAAIEFEAGYRQRAPKWMSMVGLEWLFRLMLEPKRLWKRYLVEDLAFFVLIMLQKLNLRPLRRMRGMSAPWSRKLAAK</sequence>
<dbReference type="AlphaFoldDB" id="K9XZJ3"/>
<dbReference type="GO" id="GO:0016758">
    <property type="term" value="F:hexosyltransferase activity"/>
    <property type="evidence" value="ECO:0007669"/>
    <property type="project" value="TreeGrafter"/>
</dbReference>
<protein>
    <submittedName>
        <fullName evidence="3">Glycosyl transferase, WecB/TagA/CpsF family</fullName>
    </submittedName>
</protein>
<name>K9XZJ3_STAC7</name>
<dbReference type="Proteomes" id="UP000010473">
    <property type="component" value="Chromosome"/>
</dbReference>
<evidence type="ECO:0000256" key="1">
    <source>
        <dbReference type="ARBA" id="ARBA00022676"/>
    </source>
</evidence>
<gene>
    <name evidence="3" type="ordered locus">Sta7437_3982</name>
</gene>
<reference evidence="4" key="1">
    <citation type="journal article" date="2013" name="Proc. Natl. Acad. Sci. U.S.A.">
        <title>Improving the coverage of the cyanobacterial phylum using diversity-driven genome sequencing.</title>
        <authorList>
            <person name="Shih P.M."/>
            <person name="Wu D."/>
            <person name="Latifi A."/>
            <person name="Axen S.D."/>
            <person name="Fewer D.P."/>
            <person name="Talla E."/>
            <person name="Calteau A."/>
            <person name="Cai F."/>
            <person name="Tandeau de Marsac N."/>
            <person name="Rippka R."/>
            <person name="Herdman M."/>
            <person name="Sivonen K."/>
            <person name="Coursin T."/>
            <person name="Laurent T."/>
            <person name="Goodwin L."/>
            <person name="Nolan M."/>
            <person name="Davenport K.W."/>
            <person name="Han C.S."/>
            <person name="Rubin E.M."/>
            <person name="Eisen J.A."/>
            <person name="Woyke T."/>
            <person name="Gugger M."/>
            <person name="Kerfeld C.A."/>
        </authorList>
    </citation>
    <scope>NUCLEOTIDE SEQUENCE [LARGE SCALE GENOMIC DNA]</scope>
    <source>
        <strain evidence="4">ATCC 29371 / PCC 7437</strain>
    </source>
</reference>
<dbReference type="InterPro" id="IPR004629">
    <property type="entry name" value="WecG_TagA_CpsF"/>
</dbReference>
<dbReference type="OrthoDB" id="9771846at2"/>
<dbReference type="PANTHER" id="PTHR34136:SF1">
    <property type="entry name" value="UDP-N-ACETYL-D-MANNOSAMINURONIC ACID TRANSFERASE"/>
    <property type="match status" value="1"/>
</dbReference>
<dbReference type="eggNOG" id="COG1922">
    <property type="taxonomic scope" value="Bacteria"/>
</dbReference>
<keyword evidence="4" id="KW-1185">Reference proteome</keyword>